<evidence type="ECO:0000256" key="6">
    <source>
        <dbReference type="SAM" id="MobiDB-lite"/>
    </source>
</evidence>
<sequence>MRLTQIVLVSAVALLAGGNSLATAQLNQDEISQVTSPEAVRSIVSAQSYDESKRHLRTDTTEDKTEKTEEEEKGLLGEWLDNAIAKKQYRRWYRSGMNPKEVRSMLKRREADGEYVDWAVANGYPRYYRRRRNRLFYY</sequence>
<comment type="caution">
    <text evidence="7">The sequence shown here is derived from an EMBL/GenBank/DDBJ whole genome shotgun (WGS) entry which is preliminary data.</text>
</comment>
<evidence type="ECO:0000256" key="4">
    <source>
        <dbReference type="ARBA" id="ARBA00022729"/>
    </source>
</evidence>
<feature type="compositionally biased region" description="Basic and acidic residues" evidence="6">
    <location>
        <begin position="50"/>
        <end position="67"/>
    </location>
</feature>
<dbReference type="GO" id="GO:0005576">
    <property type="term" value="C:extracellular region"/>
    <property type="evidence" value="ECO:0007669"/>
    <property type="project" value="UniProtKB-SubCell"/>
</dbReference>
<comment type="similarity">
    <text evidence="2 5">Belongs to the RxLR effector family.</text>
</comment>
<dbReference type="InterPro" id="IPR031825">
    <property type="entry name" value="RXLR"/>
</dbReference>
<keyword evidence="4 5" id="KW-0732">Signal</keyword>
<proteinExistence type="inferred from homology"/>
<evidence type="ECO:0000256" key="2">
    <source>
        <dbReference type="ARBA" id="ARBA00010400"/>
    </source>
</evidence>
<gene>
    <name evidence="7" type="ORF">Pfra01_000732200</name>
</gene>
<accession>A0A9W6UDV0</accession>
<dbReference type="OrthoDB" id="119822at2759"/>
<name>A0A9W6UDV0_9STRA</name>
<organism evidence="7 8">
    <name type="scientific">Phytophthora fragariaefolia</name>
    <dbReference type="NCBI Taxonomy" id="1490495"/>
    <lineage>
        <taxon>Eukaryota</taxon>
        <taxon>Sar</taxon>
        <taxon>Stramenopiles</taxon>
        <taxon>Oomycota</taxon>
        <taxon>Peronosporomycetes</taxon>
        <taxon>Peronosporales</taxon>
        <taxon>Peronosporaceae</taxon>
        <taxon>Phytophthora</taxon>
    </lineage>
</organism>
<evidence type="ECO:0000256" key="1">
    <source>
        <dbReference type="ARBA" id="ARBA00004613"/>
    </source>
</evidence>
<comment type="subcellular location">
    <subcellularLocation>
        <location evidence="1 5">Secreted</location>
    </subcellularLocation>
</comment>
<protein>
    <recommendedName>
        <fullName evidence="5">RxLR effector protein</fullName>
    </recommendedName>
</protein>
<keyword evidence="8" id="KW-1185">Reference proteome</keyword>
<dbReference type="AlphaFoldDB" id="A0A9W6UDV0"/>
<evidence type="ECO:0000256" key="5">
    <source>
        <dbReference type="RuleBase" id="RU367124"/>
    </source>
</evidence>
<evidence type="ECO:0000313" key="8">
    <source>
        <dbReference type="Proteomes" id="UP001165121"/>
    </source>
</evidence>
<dbReference type="EMBL" id="BSXT01000643">
    <property type="protein sequence ID" value="GMF31642.1"/>
    <property type="molecule type" value="Genomic_DNA"/>
</dbReference>
<comment type="domain">
    <text evidence="5">The RxLR-dEER motif acts to carry the protein into the host cell cytoplasm through binding to cell surface phosphatidylinositol-3-phosphate.</text>
</comment>
<feature type="chain" id="PRO_5041011320" description="RxLR effector protein" evidence="5">
    <location>
        <begin position="25"/>
        <end position="138"/>
    </location>
</feature>
<reference evidence="7" key="1">
    <citation type="submission" date="2023-04" db="EMBL/GenBank/DDBJ databases">
        <title>Phytophthora fragariaefolia NBRC 109709.</title>
        <authorList>
            <person name="Ichikawa N."/>
            <person name="Sato H."/>
            <person name="Tonouchi N."/>
        </authorList>
    </citation>
    <scope>NUCLEOTIDE SEQUENCE</scope>
    <source>
        <strain evidence="7">NBRC 109709</strain>
    </source>
</reference>
<feature type="region of interest" description="Disordered" evidence="6">
    <location>
        <begin position="47"/>
        <end position="70"/>
    </location>
</feature>
<keyword evidence="3 5" id="KW-0964">Secreted</keyword>
<comment type="function">
    <text evidence="5">Effector that suppresses plant defense responses during pathogen infection.</text>
</comment>
<evidence type="ECO:0000256" key="3">
    <source>
        <dbReference type="ARBA" id="ARBA00022525"/>
    </source>
</evidence>
<evidence type="ECO:0000313" key="7">
    <source>
        <dbReference type="EMBL" id="GMF31642.1"/>
    </source>
</evidence>
<feature type="signal peptide" evidence="5">
    <location>
        <begin position="1"/>
        <end position="24"/>
    </location>
</feature>
<dbReference type="Pfam" id="PF16810">
    <property type="entry name" value="RXLR"/>
    <property type="match status" value="1"/>
</dbReference>
<dbReference type="Proteomes" id="UP001165121">
    <property type="component" value="Unassembled WGS sequence"/>
</dbReference>